<dbReference type="OrthoDB" id="3063824at2759"/>
<keyword evidence="3" id="KW-1185">Reference proteome</keyword>
<dbReference type="GeneID" id="6006174"/>
<reference evidence="2 3" key="1">
    <citation type="journal article" date="2010" name="Proc. Natl. Acad. Sci. U.S.A.">
        <title>Insights into evolution of multicellular fungi from the assembled chromosomes of the mushroom Coprinopsis cinerea (Coprinus cinereus).</title>
        <authorList>
            <person name="Stajich J.E."/>
            <person name="Wilke S.K."/>
            <person name="Ahren D."/>
            <person name="Au C.H."/>
            <person name="Birren B.W."/>
            <person name="Borodovsky M."/>
            <person name="Burns C."/>
            <person name="Canback B."/>
            <person name="Casselton L.A."/>
            <person name="Cheng C.K."/>
            <person name="Deng J."/>
            <person name="Dietrich F.S."/>
            <person name="Fargo D.C."/>
            <person name="Farman M.L."/>
            <person name="Gathman A.C."/>
            <person name="Goldberg J."/>
            <person name="Guigo R."/>
            <person name="Hoegger P.J."/>
            <person name="Hooker J.B."/>
            <person name="Huggins A."/>
            <person name="James T.Y."/>
            <person name="Kamada T."/>
            <person name="Kilaru S."/>
            <person name="Kodira C."/>
            <person name="Kues U."/>
            <person name="Kupfer D."/>
            <person name="Kwan H.S."/>
            <person name="Lomsadze A."/>
            <person name="Li W."/>
            <person name="Lilly W.W."/>
            <person name="Ma L.J."/>
            <person name="Mackey A.J."/>
            <person name="Manning G."/>
            <person name="Martin F."/>
            <person name="Muraguchi H."/>
            <person name="Natvig D.O."/>
            <person name="Palmerini H."/>
            <person name="Ramesh M.A."/>
            <person name="Rehmeyer C.J."/>
            <person name="Roe B.A."/>
            <person name="Shenoy N."/>
            <person name="Stanke M."/>
            <person name="Ter-Hovhannisyan V."/>
            <person name="Tunlid A."/>
            <person name="Velagapudi R."/>
            <person name="Vision T.J."/>
            <person name="Zeng Q."/>
            <person name="Zolan M.E."/>
            <person name="Pukkila P.J."/>
        </authorList>
    </citation>
    <scope>NUCLEOTIDE SEQUENCE [LARGE SCALE GENOMIC DNA]</scope>
    <source>
        <strain evidence="3">Okayama-7 / 130 / ATCC MYA-4618 / FGSC 9003</strain>
    </source>
</reference>
<comment type="caution">
    <text evidence="2">The sequence shown here is derived from an EMBL/GenBank/DDBJ whole genome shotgun (WGS) entry which is preliminary data.</text>
</comment>
<gene>
    <name evidence="2" type="ORF">CC1G_09627</name>
</gene>
<evidence type="ECO:0000313" key="2">
    <source>
        <dbReference type="EMBL" id="EAU92106.1"/>
    </source>
</evidence>
<accession>A8N4E3</accession>
<dbReference type="KEGG" id="cci:CC1G_09627"/>
<evidence type="ECO:0000313" key="3">
    <source>
        <dbReference type="Proteomes" id="UP000001861"/>
    </source>
</evidence>
<name>A8N4E3_COPC7</name>
<organism evidence="2 3">
    <name type="scientific">Coprinopsis cinerea (strain Okayama-7 / 130 / ATCC MYA-4618 / FGSC 9003)</name>
    <name type="common">Inky cap fungus</name>
    <name type="synonym">Hormographiella aspergillata</name>
    <dbReference type="NCBI Taxonomy" id="240176"/>
    <lineage>
        <taxon>Eukaryota</taxon>
        <taxon>Fungi</taxon>
        <taxon>Dikarya</taxon>
        <taxon>Basidiomycota</taxon>
        <taxon>Agaricomycotina</taxon>
        <taxon>Agaricomycetes</taxon>
        <taxon>Agaricomycetidae</taxon>
        <taxon>Agaricales</taxon>
        <taxon>Agaricineae</taxon>
        <taxon>Psathyrellaceae</taxon>
        <taxon>Coprinopsis</taxon>
    </lineage>
</organism>
<dbReference type="VEuPathDB" id="FungiDB:CC1G_09627"/>
<protein>
    <submittedName>
        <fullName evidence="2">Uncharacterized protein</fullName>
    </submittedName>
</protein>
<sequence>MAPNPIQEPQLRGIPDFYDERKTGPGPQSPEFLQLVLLAGESADKEDRYARIAFPASYKEAQESAARVFKRYSFHAADPENLVLRLPSKNRNGESVWADIDMNYWTRSALGAVEVGVFVVPRRSKWGLAYQELRQ</sequence>
<evidence type="ECO:0000256" key="1">
    <source>
        <dbReference type="SAM" id="MobiDB-lite"/>
    </source>
</evidence>
<dbReference type="RefSeq" id="XP_001829738.1">
    <property type="nucleotide sequence ID" value="XM_001829686.1"/>
</dbReference>
<dbReference type="Proteomes" id="UP000001861">
    <property type="component" value="Unassembled WGS sequence"/>
</dbReference>
<feature type="region of interest" description="Disordered" evidence="1">
    <location>
        <begin position="1"/>
        <end position="29"/>
    </location>
</feature>
<dbReference type="EMBL" id="AACS02000003">
    <property type="protein sequence ID" value="EAU92106.1"/>
    <property type="molecule type" value="Genomic_DNA"/>
</dbReference>
<dbReference type="InParanoid" id="A8N4E3"/>
<dbReference type="AlphaFoldDB" id="A8N4E3"/>
<proteinExistence type="predicted"/>